<dbReference type="EMBL" id="CP030750">
    <property type="protein sequence ID" value="AXA24946.1"/>
    <property type="molecule type" value="Genomic_DNA"/>
</dbReference>
<dbReference type="AlphaFoldDB" id="A0AAD0L5Y3"/>
<organism evidence="1 2">
    <name type="scientific">Pseudomonas putida</name>
    <name type="common">Arthrobacter siderocapsulatus</name>
    <dbReference type="NCBI Taxonomy" id="303"/>
    <lineage>
        <taxon>Bacteria</taxon>
        <taxon>Pseudomonadati</taxon>
        <taxon>Pseudomonadota</taxon>
        <taxon>Gammaproteobacteria</taxon>
        <taxon>Pseudomonadales</taxon>
        <taxon>Pseudomonadaceae</taxon>
        <taxon>Pseudomonas</taxon>
    </lineage>
</organism>
<dbReference type="Pfam" id="PF18807">
    <property type="entry name" value="TTc_toxin_rep"/>
    <property type="match status" value="1"/>
</dbReference>
<name>A0AAD0L5Y3_PSEPU</name>
<dbReference type="RefSeq" id="WP_112898229.1">
    <property type="nucleotide sequence ID" value="NZ_CP030750.1"/>
</dbReference>
<dbReference type="InterPro" id="IPR041508">
    <property type="entry name" value="TcC-like_repeat"/>
</dbReference>
<reference evidence="1 2" key="1">
    <citation type="submission" date="2018-06" db="EMBL/GenBank/DDBJ databases">
        <title>The genome of Pseudomonas putida NX-1, a lignin degrader.</title>
        <authorList>
            <person name="Xu Z."/>
        </authorList>
    </citation>
    <scope>NUCLEOTIDE SEQUENCE [LARGE SCALE GENOMIC DNA]</scope>
    <source>
        <strain evidence="1 2">NX-1</strain>
    </source>
</reference>
<accession>A0AAD0L5Y3</accession>
<sequence length="951" mass="105841">MNPLPSLFDGTSSVIALDNRGLPVRDIAYHRHPDTPDIKHQRLTRHRYAPQGSLMSSTDPRLHDVGLFNFIYLRHLNGGLLYTQGADNGTTLNLSDTAGRPLVTVSNLCTDTGGTQDNSQSVTRTWQYEGHTLPGRPLSLTEQVSGEAACITERFVHGSNSQARKGLNLAGRCISHYDTAGLVQTDKMALTGIALSLTRRLLKESGEAQMPPNWKGQASCNWNDLLAAEGERHTTLTTADACAAVLATTDAKGNVQRVAYDVAGLLAGSWLTMKDGTEQVIVKALAYSAAGQKRREEHGNGVVTAYSHEPYKQRLSEIRTERPKGHVLGAKMLQDLRYVYDPVGNVLKVSDNVGQTRFWRNQKVQPQNSYRYDSLYQLVSATGREMANAGQQGCTLPPATMPPSPDDSAYTGYLRTYTYDIAGNLTRIRHDPATGSGYTTKITTSNRSNRAVLSTLADKAADVDALFRTGGQQTQLQPGQSLTWTPRNELLKVTPVVRAGGADDSEHYRYDSNSQRILKVSVQKTNSNLQIDRTLYLSGLELKFHASGDTQMQSLQVITIGEAGRSQVRVLHWEIGKPTDIGNDQIRYSYDNLTGSSGLELDGSGNLISREEYYPYGGTSVLTTRSQTEAKYKTLRYSGKERDATGLYYYGYRYCQPWVGRWLSADPAGTADGLNLFRMLRNNPCSGMDRDGRIWEWPEEAHIETLAEKLRDIDRNVVLAILELDQETNPDPRDLAAYIISGINNDFGPAKDAMTYVKSLEPPAPTPPAEIAATTSMPAPSNTQQSWTSSLDIDPAMQIRMNWIKGNAQVRQSGNFISTNIEGDIFQSDYFPRAWIVYAIFKDPRHKHYFASDVAKLQYDAVSEREKFDRNPNIIIHDTVINQETLKVMNEAAQSGTPLRQPFLWNTPNEKSARRLMDVFNLEARKVTRAGDSFIIHVKPKPSKLWRPWQS</sequence>
<protein>
    <submittedName>
        <fullName evidence="1">RHS repeat protein</fullName>
    </submittedName>
</protein>
<dbReference type="Gene3D" id="2.180.10.10">
    <property type="entry name" value="RHS repeat-associated core"/>
    <property type="match status" value="1"/>
</dbReference>
<dbReference type="PANTHER" id="PTHR32305">
    <property type="match status" value="1"/>
</dbReference>
<proteinExistence type="predicted"/>
<evidence type="ECO:0000313" key="2">
    <source>
        <dbReference type="Proteomes" id="UP000251617"/>
    </source>
</evidence>
<gene>
    <name evidence="1" type="ORF">C1S65_12750</name>
</gene>
<evidence type="ECO:0000313" key="1">
    <source>
        <dbReference type="EMBL" id="AXA24946.1"/>
    </source>
</evidence>
<dbReference type="NCBIfam" id="TIGR03696">
    <property type="entry name" value="Rhs_assc_core"/>
    <property type="match status" value="1"/>
</dbReference>
<dbReference type="PANTHER" id="PTHR32305:SF15">
    <property type="entry name" value="PROTEIN RHSA-RELATED"/>
    <property type="match status" value="1"/>
</dbReference>
<dbReference type="InterPro" id="IPR022385">
    <property type="entry name" value="Rhs_assc_core"/>
</dbReference>
<dbReference type="InterPro" id="IPR050708">
    <property type="entry name" value="T6SS_VgrG/RHS"/>
</dbReference>
<dbReference type="Proteomes" id="UP000251617">
    <property type="component" value="Chromosome"/>
</dbReference>